<dbReference type="Proteomes" id="UP000034952">
    <property type="component" value="Unassembled WGS sequence"/>
</dbReference>
<keyword evidence="3 7" id="KW-0889">Transcription antitermination</keyword>
<evidence type="ECO:0000256" key="6">
    <source>
        <dbReference type="ARBA" id="ARBA00023163"/>
    </source>
</evidence>
<accession>A0A0G0BBN6</accession>
<dbReference type="SUPFAM" id="SSF48013">
    <property type="entry name" value="NusB-like"/>
    <property type="match status" value="1"/>
</dbReference>
<evidence type="ECO:0000256" key="1">
    <source>
        <dbReference type="ARBA" id="ARBA00005952"/>
    </source>
</evidence>
<dbReference type="GO" id="GO:0006754">
    <property type="term" value="P:ATP biosynthetic process"/>
    <property type="evidence" value="ECO:0007669"/>
    <property type="project" value="TreeGrafter"/>
</dbReference>
<keyword evidence="6 7" id="KW-0804">Transcription</keyword>
<comment type="similarity">
    <text evidence="8">Belongs to the Nudix hydrolase family.</text>
</comment>
<dbReference type="InterPro" id="IPR015797">
    <property type="entry name" value="NUDIX_hydrolase-like_dom_sf"/>
</dbReference>
<dbReference type="EMBL" id="LBPY01000003">
    <property type="protein sequence ID" value="KKP66744.1"/>
    <property type="molecule type" value="Genomic_DNA"/>
</dbReference>
<comment type="function">
    <text evidence="7">Involved in transcription antitermination. Required for transcription of ribosomal RNA (rRNA) genes. Binds specifically to the boxA antiterminator sequence of the ribosomal RNA (rrn) operons.</text>
</comment>
<feature type="domain" description="Nudix hydrolase" evidence="9">
    <location>
        <begin position="165"/>
        <end position="297"/>
    </location>
</feature>
<dbReference type="GO" id="GO:0003723">
    <property type="term" value="F:RNA binding"/>
    <property type="evidence" value="ECO:0007669"/>
    <property type="project" value="UniProtKB-UniRule"/>
</dbReference>
<sequence length="301" mass="34171">MANRHLSRSIVLQTLFEWDFAMEKDTTPEEMLERNIQEFGPGLDDSHFMSEIFLGIIKKKVIIDEILEKAAPDWPIDKISIVDRNILRLGLYELLFGDREQVPPKVAINEAIELAKSFGGENSSRFINGVLGGVYKELGEPGKDDVGNKKKHKHFETDPTKFPIEKKAGAVVYAIKDGQIYFAFVHDVFGYWTLSKGSIEDGENEEQGAIREIKEEMGVDIKVKELLGRSEYIATHPENGKIRKQVVFFLGETDYTDLVLEKDCGGLDDARWFPMEEVANLKIYDNMVPLLTKAVEILTKN</sequence>
<reference evidence="10 11" key="1">
    <citation type="journal article" date="2015" name="Nature">
        <title>rRNA introns, odd ribosomes, and small enigmatic genomes across a large radiation of phyla.</title>
        <authorList>
            <person name="Brown C.T."/>
            <person name="Hug L.A."/>
            <person name="Thomas B.C."/>
            <person name="Sharon I."/>
            <person name="Castelle C.J."/>
            <person name="Singh A."/>
            <person name="Wilkins M.J."/>
            <person name="Williams K.H."/>
            <person name="Banfield J.F."/>
        </authorList>
    </citation>
    <scope>NUCLEOTIDE SEQUENCE [LARGE SCALE GENOMIC DNA]</scope>
</reference>
<keyword evidence="2 8" id="KW-0378">Hydrolase</keyword>
<dbReference type="PATRIC" id="fig|1618761.3.peg.217"/>
<keyword evidence="4 7" id="KW-0694">RNA-binding</keyword>
<protein>
    <recommendedName>
        <fullName evidence="7">Transcription antitermination protein NusB</fullName>
    </recommendedName>
    <alternativeName>
        <fullName evidence="7">Antitermination factor NusB</fullName>
    </alternativeName>
</protein>
<evidence type="ECO:0000256" key="3">
    <source>
        <dbReference type="ARBA" id="ARBA00022814"/>
    </source>
</evidence>
<organism evidence="10 11">
    <name type="scientific">Candidatus Nomurabacteria bacterium GW2011_GWE1_35_16</name>
    <dbReference type="NCBI Taxonomy" id="1618761"/>
    <lineage>
        <taxon>Bacteria</taxon>
        <taxon>Candidatus Nomuraibacteriota</taxon>
    </lineage>
</organism>
<dbReference type="InterPro" id="IPR035926">
    <property type="entry name" value="NusB-like_sf"/>
</dbReference>
<gene>
    <name evidence="7" type="primary">nusB</name>
    <name evidence="10" type="ORF">UR64_C0003G0037</name>
</gene>
<dbReference type="InterPro" id="IPR011605">
    <property type="entry name" value="NusB_fam"/>
</dbReference>
<dbReference type="InterPro" id="IPR051325">
    <property type="entry name" value="Nudix_hydrolase_domain"/>
</dbReference>
<dbReference type="SUPFAM" id="SSF55811">
    <property type="entry name" value="Nudix"/>
    <property type="match status" value="1"/>
</dbReference>
<dbReference type="Pfam" id="PF00293">
    <property type="entry name" value="NUDIX"/>
    <property type="match status" value="1"/>
</dbReference>
<dbReference type="GO" id="GO:0006353">
    <property type="term" value="P:DNA-templated transcription termination"/>
    <property type="evidence" value="ECO:0007669"/>
    <property type="project" value="UniProtKB-UniRule"/>
</dbReference>
<dbReference type="AlphaFoldDB" id="A0A0G0BBN6"/>
<dbReference type="GO" id="GO:0006167">
    <property type="term" value="P:AMP biosynthetic process"/>
    <property type="evidence" value="ECO:0007669"/>
    <property type="project" value="TreeGrafter"/>
</dbReference>
<dbReference type="Pfam" id="PF01029">
    <property type="entry name" value="NusB"/>
    <property type="match status" value="1"/>
</dbReference>
<dbReference type="PRINTS" id="PR00502">
    <property type="entry name" value="NUDIXFAMILY"/>
</dbReference>
<dbReference type="PROSITE" id="PS00893">
    <property type="entry name" value="NUDIX_BOX"/>
    <property type="match status" value="1"/>
</dbReference>
<evidence type="ECO:0000313" key="11">
    <source>
        <dbReference type="Proteomes" id="UP000034952"/>
    </source>
</evidence>
<dbReference type="PROSITE" id="PS51462">
    <property type="entry name" value="NUDIX"/>
    <property type="match status" value="1"/>
</dbReference>
<dbReference type="PANTHER" id="PTHR21340">
    <property type="entry name" value="DIADENOSINE 5,5-P1,P4-TETRAPHOSPHATE PYROPHOSPHOHYDROLASE MUTT"/>
    <property type="match status" value="1"/>
</dbReference>
<evidence type="ECO:0000313" key="10">
    <source>
        <dbReference type="EMBL" id="KKP66744.1"/>
    </source>
</evidence>
<comment type="similarity">
    <text evidence="1 7">Belongs to the NusB family.</text>
</comment>
<evidence type="ECO:0000259" key="9">
    <source>
        <dbReference type="PROSITE" id="PS51462"/>
    </source>
</evidence>
<name>A0A0G0BBN6_9BACT</name>
<dbReference type="NCBIfam" id="TIGR01951">
    <property type="entry name" value="nusB"/>
    <property type="match status" value="1"/>
</dbReference>
<dbReference type="Gene3D" id="1.10.940.10">
    <property type="entry name" value="NusB-like"/>
    <property type="match status" value="1"/>
</dbReference>
<dbReference type="Gene3D" id="3.90.79.10">
    <property type="entry name" value="Nucleoside Triphosphate Pyrophosphohydrolase"/>
    <property type="match status" value="1"/>
</dbReference>
<dbReference type="GO" id="GO:0004081">
    <property type="term" value="F:bis(5'-nucleosyl)-tetraphosphatase (asymmetrical) activity"/>
    <property type="evidence" value="ECO:0007669"/>
    <property type="project" value="TreeGrafter"/>
</dbReference>
<dbReference type="PANTHER" id="PTHR21340:SF0">
    <property type="entry name" value="BIS(5'-NUCLEOSYL)-TETRAPHOSPHATASE [ASYMMETRICAL]"/>
    <property type="match status" value="1"/>
</dbReference>
<dbReference type="InterPro" id="IPR020084">
    <property type="entry name" value="NUDIX_hydrolase_CS"/>
</dbReference>
<comment type="caution">
    <text evidence="10">The sequence shown here is derived from an EMBL/GenBank/DDBJ whole genome shotgun (WGS) entry which is preliminary data.</text>
</comment>
<proteinExistence type="inferred from homology"/>
<evidence type="ECO:0000256" key="8">
    <source>
        <dbReference type="RuleBase" id="RU003476"/>
    </source>
</evidence>
<evidence type="ECO:0000256" key="2">
    <source>
        <dbReference type="ARBA" id="ARBA00022801"/>
    </source>
</evidence>
<dbReference type="InterPro" id="IPR006027">
    <property type="entry name" value="NusB_RsmB_TIM44"/>
</dbReference>
<dbReference type="InterPro" id="IPR000086">
    <property type="entry name" value="NUDIX_hydrolase_dom"/>
</dbReference>
<evidence type="ECO:0000256" key="7">
    <source>
        <dbReference type="HAMAP-Rule" id="MF_00073"/>
    </source>
</evidence>
<dbReference type="InterPro" id="IPR020476">
    <property type="entry name" value="Nudix_hydrolase"/>
</dbReference>
<evidence type="ECO:0000256" key="5">
    <source>
        <dbReference type="ARBA" id="ARBA00023015"/>
    </source>
</evidence>
<evidence type="ECO:0000256" key="4">
    <source>
        <dbReference type="ARBA" id="ARBA00022884"/>
    </source>
</evidence>
<dbReference type="GO" id="GO:0031564">
    <property type="term" value="P:transcription antitermination"/>
    <property type="evidence" value="ECO:0007669"/>
    <property type="project" value="UniProtKB-KW"/>
</dbReference>
<dbReference type="HAMAP" id="MF_00073">
    <property type="entry name" value="NusB"/>
    <property type="match status" value="1"/>
</dbReference>
<keyword evidence="5 7" id="KW-0805">Transcription regulation</keyword>